<keyword evidence="1" id="KW-0472">Membrane</keyword>
<evidence type="ECO:0000259" key="2">
    <source>
        <dbReference type="Pfam" id="PF20163"/>
    </source>
</evidence>
<keyword evidence="1" id="KW-0812">Transmembrane</keyword>
<feature type="domain" description="DUF6536" evidence="2">
    <location>
        <begin position="68"/>
        <end position="224"/>
    </location>
</feature>
<organism evidence="3 4">
    <name type="scientific">Exophiala bonariae</name>
    <dbReference type="NCBI Taxonomy" id="1690606"/>
    <lineage>
        <taxon>Eukaryota</taxon>
        <taxon>Fungi</taxon>
        <taxon>Dikarya</taxon>
        <taxon>Ascomycota</taxon>
        <taxon>Pezizomycotina</taxon>
        <taxon>Eurotiomycetes</taxon>
        <taxon>Chaetothyriomycetidae</taxon>
        <taxon>Chaetothyriales</taxon>
        <taxon>Herpotrichiellaceae</taxon>
        <taxon>Exophiala</taxon>
    </lineage>
</organism>
<feature type="transmembrane region" description="Helical" evidence="1">
    <location>
        <begin position="185"/>
        <end position="206"/>
    </location>
</feature>
<dbReference type="PANTHER" id="PTHR35395:SF1">
    <property type="entry name" value="DUF6536 DOMAIN-CONTAINING PROTEIN"/>
    <property type="match status" value="1"/>
</dbReference>
<protein>
    <recommendedName>
        <fullName evidence="2">DUF6536 domain-containing protein</fullName>
    </recommendedName>
</protein>
<gene>
    <name evidence="3" type="ORF">LTR84_006833</name>
</gene>
<dbReference type="AlphaFoldDB" id="A0AAV9N177"/>
<feature type="transmembrane region" description="Helical" evidence="1">
    <location>
        <begin position="614"/>
        <end position="641"/>
    </location>
</feature>
<feature type="transmembrane region" description="Helical" evidence="1">
    <location>
        <begin position="70"/>
        <end position="93"/>
    </location>
</feature>
<dbReference type="EMBL" id="JAVRRD010000026">
    <property type="protein sequence ID" value="KAK5047311.1"/>
    <property type="molecule type" value="Genomic_DNA"/>
</dbReference>
<evidence type="ECO:0000256" key="1">
    <source>
        <dbReference type="SAM" id="Phobius"/>
    </source>
</evidence>
<keyword evidence="4" id="KW-1185">Reference proteome</keyword>
<evidence type="ECO:0000313" key="4">
    <source>
        <dbReference type="Proteomes" id="UP001358417"/>
    </source>
</evidence>
<dbReference type="GeneID" id="89975002"/>
<comment type="caution">
    <text evidence="3">The sequence shown here is derived from an EMBL/GenBank/DDBJ whole genome shotgun (WGS) entry which is preliminary data.</text>
</comment>
<keyword evidence="1" id="KW-1133">Transmembrane helix</keyword>
<name>A0AAV9N177_9EURO</name>
<feature type="transmembrane region" description="Helical" evidence="1">
    <location>
        <begin position="661"/>
        <end position="683"/>
    </location>
</feature>
<sequence length="787" mass="86787">MKWSHTNHKSSSSYLQVNSESDLHLGDVVGKEALSSTATFDSVESKAPRQLCSPKSRRTTLGIYKDKWRLGASVAALVAILTALINLSVGAWATSRMGDGNPMSKGILVEIFHGDCKKASTMNTWAHLAINVVSTCLLAGSNYCMQCLVAPTRVDIDQAHRKFKWLDIGLPSIRNLRYIEARRRWLWILLAASSLPLHLLFNSSFFSSIASMNYSSVLATPGFLQGDRFDLNSTKYVTGSYGSSAYTEQALTRLQEEVMTNRTQFERLENAACILAYANDLITNRRSVIMVTSDDSPRANGSVLSFTTGVTAMPQSYSYDWICPLPPAPYYTWQSPYYSCPEQITRGLIDPEHWTPFNVTVQYCLSQKVEEQCGFHANIAIIWTVVICNIVKVLIMVFLAYSRGLETPLLTVGDSVASFMTKPDPTTEDSGPTTIRAVKALKTKKGSDPSKIWSSDKLAGWQPSNRLRWFHAVSIPRWCFTLTYLTACLCTVGGLLGPAVAQVAESTGDKSLGALFATGLGKVRLESTLTSWNITYMGVQQAIVSSVLVANSPQLALSILYFAINTVLTSMSSASEWSHFSVRYAEKHKPKPLRTSNPVGKQRGTHFLQLPFKFAIPLGIVATLLHWLISQSIFLVAISVYNPDGTLANPFQLATCGFSPIGMIFVIICGIVMLICLLCIGLIKLDGTMPIVSSCSAAISAACHLRYPPGGGARQTYLLEAREDARLQLAQEPVVWGKLVQDEQTFQWSNEISLEERKQYSFVSGQGLGWREKVTTPLPENKNLDFL</sequence>
<accession>A0AAV9N177</accession>
<dbReference type="Proteomes" id="UP001358417">
    <property type="component" value="Unassembled WGS sequence"/>
</dbReference>
<proteinExistence type="predicted"/>
<feature type="transmembrane region" description="Helical" evidence="1">
    <location>
        <begin position="380"/>
        <end position="401"/>
    </location>
</feature>
<reference evidence="3 4" key="1">
    <citation type="submission" date="2023-08" db="EMBL/GenBank/DDBJ databases">
        <title>Black Yeasts Isolated from many extreme environments.</title>
        <authorList>
            <person name="Coleine C."/>
            <person name="Stajich J.E."/>
            <person name="Selbmann L."/>
        </authorList>
    </citation>
    <scope>NUCLEOTIDE SEQUENCE [LARGE SCALE GENOMIC DNA]</scope>
    <source>
        <strain evidence="3 4">CCFEE 5792</strain>
    </source>
</reference>
<dbReference type="Pfam" id="PF20163">
    <property type="entry name" value="DUF6536"/>
    <property type="match status" value="1"/>
</dbReference>
<evidence type="ECO:0000313" key="3">
    <source>
        <dbReference type="EMBL" id="KAK5047311.1"/>
    </source>
</evidence>
<dbReference type="PANTHER" id="PTHR35395">
    <property type="entry name" value="DUF6536 DOMAIN-CONTAINING PROTEIN"/>
    <property type="match status" value="1"/>
</dbReference>
<dbReference type="InterPro" id="IPR046623">
    <property type="entry name" value="DUF6536"/>
</dbReference>
<dbReference type="RefSeq" id="XP_064702873.1">
    <property type="nucleotide sequence ID" value="XM_064850391.1"/>
</dbReference>